<gene>
    <name evidence="1" type="ORF">LK12_07980</name>
</gene>
<evidence type="ECO:0000313" key="1">
    <source>
        <dbReference type="EMBL" id="KHK90891.1"/>
    </source>
</evidence>
<dbReference type="AlphaFoldDB" id="A0A0B1ZJZ4"/>
<reference evidence="1 2" key="1">
    <citation type="submission" date="2014-10" db="EMBL/GenBank/DDBJ databases">
        <title>Genome sequence of Novosphingobium malaysiense MUSC 273(T).</title>
        <authorList>
            <person name="Lee L.-H."/>
        </authorList>
    </citation>
    <scope>NUCLEOTIDE SEQUENCE [LARGE SCALE GENOMIC DNA]</scope>
    <source>
        <strain evidence="1 2">MUSC 273</strain>
    </source>
</reference>
<protein>
    <submittedName>
        <fullName evidence="1">Uncharacterized protein</fullName>
    </submittedName>
</protein>
<accession>A0A0B1ZJZ4</accession>
<dbReference type="EMBL" id="JTDI01000003">
    <property type="protein sequence ID" value="KHK90891.1"/>
    <property type="molecule type" value="Genomic_DNA"/>
</dbReference>
<keyword evidence="2" id="KW-1185">Reference proteome</keyword>
<organism evidence="1 2">
    <name type="scientific">Novosphingobium malaysiense</name>
    <dbReference type="NCBI Taxonomy" id="1348853"/>
    <lineage>
        <taxon>Bacteria</taxon>
        <taxon>Pseudomonadati</taxon>
        <taxon>Pseudomonadota</taxon>
        <taxon>Alphaproteobacteria</taxon>
        <taxon>Sphingomonadales</taxon>
        <taxon>Sphingomonadaceae</taxon>
        <taxon>Novosphingobium</taxon>
    </lineage>
</organism>
<dbReference type="OrthoDB" id="7433294at2"/>
<comment type="caution">
    <text evidence="1">The sequence shown here is derived from an EMBL/GenBank/DDBJ whole genome shotgun (WGS) entry which is preliminary data.</text>
</comment>
<sequence length="69" mass="7921">MAGPLLTYRLKFEDDGLGVDKIVEFMAPDPAKALMIAGLEAANRYAELWQGNKRICRLRRTEEQVWLIK</sequence>
<proteinExistence type="predicted"/>
<name>A0A0B1ZJZ4_9SPHN</name>
<dbReference type="Proteomes" id="UP000031057">
    <property type="component" value="Unassembled WGS sequence"/>
</dbReference>
<dbReference type="RefSeq" id="WP_039281856.1">
    <property type="nucleotide sequence ID" value="NZ_JTDI01000003.1"/>
</dbReference>
<evidence type="ECO:0000313" key="2">
    <source>
        <dbReference type="Proteomes" id="UP000031057"/>
    </source>
</evidence>